<sequence length="228" mass="25118">MERWMMMGKKFGGYVLAGAAALVIGLSVGPSQESLDQAVSEKAELKEELKEKQSAWKKEKETATETVEALETKVKELSAKVEEAKPWFELTAAEQASRQKEADLKEAELAEKEKKQEEAKAKEAAEKAAVEKKAEEEKAKAALAARTKTFSAGQYVVGRDIEPGMYDTLAVSGDGNFIVTSDYDLKVNEMFGTSGGFYNPAFKNLHLEEGDVIELNNNLKVKFTPLDK</sequence>
<dbReference type="RefSeq" id="WP_379747377.1">
    <property type="nucleotide sequence ID" value="NZ_JBHTCP010000010.1"/>
</dbReference>
<name>A0ABW2NKY9_9BACL</name>
<comment type="caution">
    <text evidence="2">The sequence shown here is derived from an EMBL/GenBank/DDBJ whole genome shotgun (WGS) entry which is preliminary data.</text>
</comment>
<evidence type="ECO:0000313" key="3">
    <source>
        <dbReference type="Proteomes" id="UP001596549"/>
    </source>
</evidence>
<proteinExistence type="predicted"/>
<reference evidence="3" key="1">
    <citation type="journal article" date="2019" name="Int. J. Syst. Evol. Microbiol.">
        <title>The Global Catalogue of Microorganisms (GCM) 10K type strain sequencing project: providing services to taxonomists for standard genome sequencing and annotation.</title>
        <authorList>
            <consortium name="The Broad Institute Genomics Platform"/>
            <consortium name="The Broad Institute Genome Sequencing Center for Infectious Disease"/>
            <person name="Wu L."/>
            <person name="Ma J."/>
        </authorList>
    </citation>
    <scope>NUCLEOTIDE SEQUENCE [LARGE SCALE GENOMIC DNA]</scope>
    <source>
        <strain evidence="3">NBRC 106396</strain>
    </source>
</reference>
<keyword evidence="1" id="KW-0175">Coiled coil</keyword>
<gene>
    <name evidence="2" type="ORF">ACFQPF_05470</name>
</gene>
<feature type="coiled-coil region" evidence="1">
    <location>
        <begin position="32"/>
        <end position="142"/>
    </location>
</feature>
<accession>A0ABW2NKY9</accession>
<dbReference type="Proteomes" id="UP001596549">
    <property type="component" value="Unassembled WGS sequence"/>
</dbReference>
<dbReference type="EMBL" id="JBHTCP010000010">
    <property type="protein sequence ID" value="MFC7371119.1"/>
    <property type="molecule type" value="Genomic_DNA"/>
</dbReference>
<organism evidence="2 3">
    <name type="scientific">Fictibacillus iocasae</name>
    <dbReference type="NCBI Taxonomy" id="2715437"/>
    <lineage>
        <taxon>Bacteria</taxon>
        <taxon>Bacillati</taxon>
        <taxon>Bacillota</taxon>
        <taxon>Bacilli</taxon>
        <taxon>Bacillales</taxon>
        <taxon>Fictibacillaceae</taxon>
        <taxon>Fictibacillus</taxon>
    </lineage>
</organism>
<keyword evidence="3" id="KW-1185">Reference proteome</keyword>
<protein>
    <submittedName>
        <fullName evidence="2">Uncharacterized protein</fullName>
    </submittedName>
</protein>
<evidence type="ECO:0000313" key="2">
    <source>
        <dbReference type="EMBL" id="MFC7371119.1"/>
    </source>
</evidence>
<evidence type="ECO:0000256" key="1">
    <source>
        <dbReference type="SAM" id="Coils"/>
    </source>
</evidence>